<comment type="caution">
    <text evidence="1">The sequence shown here is derived from an EMBL/GenBank/DDBJ whole genome shotgun (WGS) entry which is preliminary data.</text>
</comment>
<organism evidence="1 2">
    <name type="scientific">Anisodus tanguticus</name>
    <dbReference type="NCBI Taxonomy" id="243964"/>
    <lineage>
        <taxon>Eukaryota</taxon>
        <taxon>Viridiplantae</taxon>
        <taxon>Streptophyta</taxon>
        <taxon>Embryophyta</taxon>
        <taxon>Tracheophyta</taxon>
        <taxon>Spermatophyta</taxon>
        <taxon>Magnoliopsida</taxon>
        <taxon>eudicotyledons</taxon>
        <taxon>Gunneridae</taxon>
        <taxon>Pentapetalae</taxon>
        <taxon>asterids</taxon>
        <taxon>lamiids</taxon>
        <taxon>Solanales</taxon>
        <taxon>Solanaceae</taxon>
        <taxon>Solanoideae</taxon>
        <taxon>Hyoscyameae</taxon>
        <taxon>Anisodus</taxon>
    </lineage>
</organism>
<proteinExistence type="predicted"/>
<gene>
    <name evidence="1" type="ORF">RND71_030706</name>
</gene>
<sequence>MQDQELKHQNNFRNKDTYPARVLSSGKVVGDPGRYNLVKDKRAFTMNKNSDKFIDGKTINGNVAEVVVVIHNKFDAFSNEEKKYKENEEVSYSDKKEQDYTTVVEVPEKYQDHERIEKEMVELEEDWVLESFDYKLEQPIVSPSSKWGDRVEVEQEVDDELEEGEIFHAKEQFEGVKVLEQFSSNNKVVDEVNYAEGDVLILDAKLILPTQGRNGDNNNDGACDIGYGVFT</sequence>
<evidence type="ECO:0000313" key="1">
    <source>
        <dbReference type="EMBL" id="KAK4351393.1"/>
    </source>
</evidence>
<dbReference type="AlphaFoldDB" id="A0AAE1RI27"/>
<evidence type="ECO:0000313" key="2">
    <source>
        <dbReference type="Proteomes" id="UP001291623"/>
    </source>
</evidence>
<accession>A0AAE1RI27</accession>
<name>A0AAE1RI27_9SOLA</name>
<dbReference type="EMBL" id="JAVYJV010000016">
    <property type="protein sequence ID" value="KAK4351393.1"/>
    <property type="molecule type" value="Genomic_DNA"/>
</dbReference>
<dbReference type="Proteomes" id="UP001291623">
    <property type="component" value="Unassembled WGS sequence"/>
</dbReference>
<reference evidence="1" key="1">
    <citation type="submission" date="2023-12" db="EMBL/GenBank/DDBJ databases">
        <title>Genome assembly of Anisodus tanguticus.</title>
        <authorList>
            <person name="Wang Y.-J."/>
        </authorList>
    </citation>
    <scope>NUCLEOTIDE SEQUENCE</scope>
    <source>
        <strain evidence="1">KB-2021</strain>
        <tissue evidence="1">Leaf</tissue>
    </source>
</reference>
<protein>
    <submittedName>
        <fullName evidence="1">Uncharacterized protein</fullName>
    </submittedName>
</protein>
<keyword evidence="2" id="KW-1185">Reference proteome</keyword>